<dbReference type="CDD" id="cd01392">
    <property type="entry name" value="HTH_LacI"/>
    <property type="match status" value="1"/>
</dbReference>
<protein>
    <submittedName>
        <fullName evidence="6">Transcriptional regulator, LacI family</fullName>
    </submittedName>
</protein>
<evidence type="ECO:0000256" key="1">
    <source>
        <dbReference type="ARBA" id="ARBA00023015"/>
    </source>
</evidence>
<dbReference type="Gene3D" id="3.40.50.2300">
    <property type="match status" value="2"/>
</dbReference>
<reference evidence="7 8" key="1">
    <citation type="submission" date="2016-10" db="EMBL/GenBank/DDBJ databases">
        <authorList>
            <person name="de Groot N.N."/>
        </authorList>
    </citation>
    <scope>NUCLEOTIDE SEQUENCE [LARGE SCALE GENOMIC DNA]</scope>
    <source>
        <strain evidence="5 7">DSM 1041</strain>
        <strain evidence="6 8">DSM 373</strain>
    </source>
</reference>
<dbReference type="RefSeq" id="WP_090729930.1">
    <property type="nucleotide sequence ID" value="NZ_FNYO01000002.1"/>
</dbReference>
<dbReference type="SUPFAM" id="SSF47413">
    <property type="entry name" value="lambda repressor-like DNA-binding domains"/>
    <property type="match status" value="1"/>
</dbReference>
<dbReference type="AlphaFoldDB" id="A0A1H6RJ73"/>
<dbReference type="STRING" id="170623.SAMN04244579_00175"/>
<dbReference type="PROSITE" id="PS50932">
    <property type="entry name" value="HTH_LACI_2"/>
    <property type="match status" value="1"/>
</dbReference>
<dbReference type="CDD" id="cd01575">
    <property type="entry name" value="PBP1_GntR"/>
    <property type="match status" value="1"/>
</dbReference>
<evidence type="ECO:0000313" key="7">
    <source>
        <dbReference type="Proteomes" id="UP000199005"/>
    </source>
</evidence>
<dbReference type="PANTHER" id="PTHR30146:SF33">
    <property type="entry name" value="TRANSCRIPTIONAL REGULATOR"/>
    <property type="match status" value="1"/>
</dbReference>
<evidence type="ECO:0000259" key="4">
    <source>
        <dbReference type="PROSITE" id="PS50932"/>
    </source>
</evidence>
<dbReference type="Pfam" id="PF00356">
    <property type="entry name" value="LacI"/>
    <property type="match status" value="1"/>
</dbReference>
<dbReference type="PANTHER" id="PTHR30146">
    <property type="entry name" value="LACI-RELATED TRANSCRIPTIONAL REPRESSOR"/>
    <property type="match status" value="1"/>
</dbReference>
<evidence type="ECO:0000313" key="5">
    <source>
        <dbReference type="EMBL" id="SEI39273.1"/>
    </source>
</evidence>
<dbReference type="Gene3D" id="1.10.260.40">
    <property type="entry name" value="lambda repressor-like DNA-binding domains"/>
    <property type="match status" value="1"/>
</dbReference>
<dbReference type="InterPro" id="IPR046335">
    <property type="entry name" value="LacI/GalR-like_sensor"/>
</dbReference>
<dbReference type="GO" id="GO:0000976">
    <property type="term" value="F:transcription cis-regulatory region binding"/>
    <property type="evidence" value="ECO:0007669"/>
    <property type="project" value="TreeGrafter"/>
</dbReference>
<keyword evidence="1" id="KW-0805">Transcription regulation</keyword>
<dbReference type="Pfam" id="PF13377">
    <property type="entry name" value="Peripla_BP_3"/>
    <property type="match status" value="1"/>
</dbReference>
<evidence type="ECO:0000256" key="2">
    <source>
        <dbReference type="ARBA" id="ARBA00023125"/>
    </source>
</evidence>
<dbReference type="SMART" id="SM00354">
    <property type="entry name" value="HTH_LACI"/>
    <property type="match status" value="1"/>
</dbReference>
<name>A0A1H6RJ73_9GAMM</name>
<gene>
    <name evidence="6" type="ORF">SAMN04244572_00674</name>
    <name evidence="5" type="ORF">SAMN04244579_00175</name>
</gene>
<dbReference type="OrthoDB" id="5621819at2"/>
<dbReference type="PROSITE" id="PS00356">
    <property type="entry name" value="HTH_LACI_1"/>
    <property type="match status" value="1"/>
</dbReference>
<keyword evidence="3" id="KW-0804">Transcription</keyword>
<organism evidence="6 8">
    <name type="scientific">Azotobacter beijerinckii</name>
    <dbReference type="NCBI Taxonomy" id="170623"/>
    <lineage>
        <taxon>Bacteria</taxon>
        <taxon>Pseudomonadati</taxon>
        <taxon>Pseudomonadota</taxon>
        <taxon>Gammaproteobacteria</taxon>
        <taxon>Pseudomonadales</taxon>
        <taxon>Pseudomonadaceae</taxon>
        <taxon>Azotobacter</taxon>
    </lineage>
</organism>
<dbReference type="SUPFAM" id="SSF53822">
    <property type="entry name" value="Periplasmic binding protein-like I"/>
    <property type="match status" value="1"/>
</dbReference>
<dbReference type="Proteomes" id="UP000199250">
    <property type="component" value="Unassembled WGS sequence"/>
</dbReference>
<keyword evidence="2" id="KW-0238">DNA-binding</keyword>
<dbReference type="InterPro" id="IPR028082">
    <property type="entry name" value="Peripla_BP_I"/>
</dbReference>
<dbReference type="Proteomes" id="UP000199005">
    <property type="component" value="Unassembled WGS sequence"/>
</dbReference>
<dbReference type="EMBL" id="FNYQ01000006">
    <property type="protein sequence ID" value="SEI51645.1"/>
    <property type="molecule type" value="Genomic_DNA"/>
</dbReference>
<feature type="domain" description="HTH lacI-type" evidence="4">
    <location>
        <begin position="21"/>
        <end position="75"/>
    </location>
</feature>
<evidence type="ECO:0000256" key="3">
    <source>
        <dbReference type="ARBA" id="ARBA00023163"/>
    </source>
</evidence>
<dbReference type="InterPro" id="IPR010982">
    <property type="entry name" value="Lambda_DNA-bd_dom_sf"/>
</dbReference>
<accession>A0A1H6RJ73</accession>
<dbReference type="GO" id="GO:0003700">
    <property type="term" value="F:DNA-binding transcription factor activity"/>
    <property type="evidence" value="ECO:0007669"/>
    <property type="project" value="TreeGrafter"/>
</dbReference>
<evidence type="ECO:0000313" key="8">
    <source>
        <dbReference type="Proteomes" id="UP000199250"/>
    </source>
</evidence>
<dbReference type="EMBL" id="FNYO01000002">
    <property type="protein sequence ID" value="SEI39273.1"/>
    <property type="molecule type" value="Genomic_DNA"/>
</dbReference>
<proteinExistence type="predicted"/>
<dbReference type="InterPro" id="IPR000843">
    <property type="entry name" value="HTH_LacI"/>
</dbReference>
<sequence length="348" mass="37462">MAKKSTKDSASLQRSQGAPNLTLIDVARVAGVSPITVSRALHRPEVVSEATREKVHEAVRATGYVPNMLAGGLASSKSRLVAIFLPTIANSIFADTVQALMDRLAKAGYQTLLGLTGYSAKQEEALLEAILGRRPDGIVLTGTLHTEASRARLVQAGIPVVEAWDLSESPIDMLVGFSHEQIGKAIASRLHEKGYRRFSVVTIDDPRGLRRCNSLIAELERRGITDVPIEVLPAPATLEIGREGLRRLLDRDSPPEVVVCSSDTVAQGVLAEAASRRLEVPRDLAVMGFGDLSSAAHVYPALSTVRVDGARIGNEVAEALLERFLRRDGEHSPVRIDTGFTLVERAST</sequence>
<evidence type="ECO:0000313" key="6">
    <source>
        <dbReference type="EMBL" id="SEI51645.1"/>
    </source>
</evidence>